<dbReference type="Proteomes" id="UP000807353">
    <property type="component" value="Unassembled WGS sequence"/>
</dbReference>
<evidence type="ECO:0000313" key="1">
    <source>
        <dbReference type="EMBL" id="KAF9462834.1"/>
    </source>
</evidence>
<dbReference type="EMBL" id="MU150268">
    <property type="protein sequence ID" value="KAF9462834.1"/>
    <property type="molecule type" value="Genomic_DNA"/>
</dbReference>
<organism evidence="1 2">
    <name type="scientific">Collybia nuda</name>
    <dbReference type="NCBI Taxonomy" id="64659"/>
    <lineage>
        <taxon>Eukaryota</taxon>
        <taxon>Fungi</taxon>
        <taxon>Dikarya</taxon>
        <taxon>Basidiomycota</taxon>
        <taxon>Agaricomycotina</taxon>
        <taxon>Agaricomycetes</taxon>
        <taxon>Agaricomycetidae</taxon>
        <taxon>Agaricales</taxon>
        <taxon>Tricholomatineae</taxon>
        <taxon>Clitocybaceae</taxon>
        <taxon>Collybia</taxon>
    </lineage>
</organism>
<gene>
    <name evidence="1" type="ORF">BDZ94DRAFT_698456</name>
</gene>
<evidence type="ECO:0000313" key="2">
    <source>
        <dbReference type="Proteomes" id="UP000807353"/>
    </source>
</evidence>
<comment type="caution">
    <text evidence="1">The sequence shown here is derived from an EMBL/GenBank/DDBJ whole genome shotgun (WGS) entry which is preliminary data.</text>
</comment>
<sequence length="87" mass="9187">MDQLSSISAQGSKTSRTMSTLNNGIETLKIAKDLIPLELGKGVLSAFEGILTLVRAAAAYLVHKTIIDVGATTINSTIYFGISCRGE</sequence>
<proteinExistence type="predicted"/>
<reference evidence="1" key="1">
    <citation type="submission" date="2020-11" db="EMBL/GenBank/DDBJ databases">
        <authorList>
            <consortium name="DOE Joint Genome Institute"/>
            <person name="Ahrendt S."/>
            <person name="Riley R."/>
            <person name="Andreopoulos W."/>
            <person name="Labutti K."/>
            <person name="Pangilinan J."/>
            <person name="Ruiz-Duenas F.J."/>
            <person name="Barrasa J.M."/>
            <person name="Sanchez-Garcia M."/>
            <person name="Camarero S."/>
            <person name="Miyauchi S."/>
            <person name="Serrano A."/>
            <person name="Linde D."/>
            <person name="Babiker R."/>
            <person name="Drula E."/>
            <person name="Ayuso-Fernandez I."/>
            <person name="Pacheco R."/>
            <person name="Padilla G."/>
            <person name="Ferreira P."/>
            <person name="Barriuso J."/>
            <person name="Kellner H."/>
            <person name="Castanera R."/>
            <person name="Alfaro M."/>
            <person name="Ramirez L."/>
            <person name="Pisabarro A.G."/>
            <person name="Kuo A."/>
            <person name="Tritt A."/>
            <person name="Lipzen A."/>
            <person name="He G."/>
            <person name="Yan M."/>
            <person name="Ng V."/>
            <person name="Cullen D."/>
            <person name="Martin F."/>
            <person name="Rosso M.-N."/>
            <person name="Henrissat B."/>
            <person name="Hibbett D."/>
            <person name="Martinez A.T."/>
            <person name="Grigoriev I.V."/>
        </authorList>
    </citation>
    <scope>NUCLEOTIDE SEQUENCE</scope>
    <source>
        <strain evidence="1">CBS 247.69</strain>
    </source>
</reference>
<keyword evidence="2" id="KW-1185">Reference proteome</keyword>
<dbReference type="AlphaFoldDB" id="A0A9P6CJG1"/>
<name>A0A9P6CJG1_9AGAR</name>
<protein>
    <submittedName>
        <fullName evidence="1">Uncharacterized protein</fullName>
    </submittedName>
</protein>
<accession>A0A9P6CJG1</accession>